<dbReference type="Pfam" id="PF14155">
    <property type="entry name" value="DUF4307"/>
    <property type="match status" value="1"/>
</dbReference>
<name>I7FRW7_MYCS2</name>
<accession>I7FRW7</accession>
<evidence type="ECO:0000256" key="1">
    <source>
        <dbReference type="SAM" id="Phobius"/>
    </source>
</evidence>
<proteinExistence type="predicted"/>
<dbReference type="InterPro" id="IPR025443">
    <property type="entry name" value="DUF4307"/>
</dbReference>
<dbReference type="PATRIC" id="fig|246196.56.peg.5240"/>
<feature type="transmembrane region" description="Helical" evidence="1">
    <location>
        <begin position="34"/>
        <end position="55"/>
    </location>
</feature>
<dbReference type="Proteomes" id="UP000006158">
    <property type="component" value="Chromosome"/>
</dbReference>
<organism evidence="2 3">
    <name type="scientific">Mycolicibacterium smegmatis (strain ATCC 700084 / mc(2)155)</name>
    <name type="common">Mycobacterium smegmatis</name>
    <dbReference type="NCBI Taxonomy" id="246196"/>
    <lineage>
        <taxon>Bacteria</taxon>
        <taxon>Bacillati</taxon>
        <taxon>Actinomycetota</taxon>
        <taxon>Actinomycetes</taxon>
        <taxon>Mycobacteriales</taxon>
        <taxon>Mycobacteriaceae</taxon>
        <taxon>Mycolicibacterium</taxon>
    </lineage>
</organism>
<gene>
    <name evidence="2" type="ordered locus">MSMEI_5124</name>
</gene>
<dbReference type="EMBL" id="CP001663">
    <property type="protein sequence ID" value="AFP41568.1"/>
    <property type="molecule type" value="Genomic_DNA"/>
</dbReference>
<evidence type="ECO:0000313" key="2">
    <source>
        <dbReference type="EMBL" id="AFP41568.1"/>
    </source>
</evidence>
<dbReference type="KEGG" id="msg:MSMEI_5124"/>
<sequence length="155" mass="16798">MATRLSPPIVPVLMIERPAARYGSREQPRLSRRWILIAVAALVLVAGVIVAVVAYQRFGSGEVKGELTGYQLLDDETVQVTIGVERPDPSKPVVCIVRARSKDGSETGRREILVPPGSDRVVQVTAEVKSTRKPVMGDIYGCGTDVPSYLVTPQT</sequence>
<keyword evidence="1" id="KW-1133">Transmembrane helix</keyword>
<evidence type="ECO:0000313" key="3">
    <source>
        <dbReference type="Proteomes" id="UP000006158"/>
    </source>
</evidence>
<keyword evidence="1" id="KW-0812">Transmembrane</keyword>
<keyword evidence="1" id="KW-0472">Membrane</keyword>
<dbReference type="AlphaFoldDB" id="I7FRW7"/>
<protein>
    <submittedName>
        <fullName evidence="2">Conserved membrane protein</fullName>
    </submittedName>
</protein>
<reference evidence="2 3" key="1">
    <citation type="journal article" date="2007" name="Genome Biol.">
        <title>Interrupted coding sequences in Mycobacterium smegmatis: authentic mutations or sequencing errors?</title>
        <authorList>
            <person name="Deshayes C."/>
            <person name="Perrodou E."/>
            <person name="Gallien S."/>
            <person name="Euphrasie D."/>
            <person name="Schaeffer C."/>
            <person name="Van-Dorsselaer A."/>
            <person name="Poch O."/>
            <person name="Lecompte O."/>
            <person name="Reyrat J.M."/>
        </authorList>
    </citation>
    <scope>NUCLEOTIDE SEQUENCE [LARGE SCALE GENOMIC DNA]</scope>
    <source>
        <strain evidence="3">ATCC 700084 / mc(2)155</strain>
    </source>
</reference>
<reference evidence="2 3" key="2">
    <citation type="journal article" date="2009" name="Genome Res.">
        <title>Ortho-proteogenomics: multiple proteomes investigation through orthology and a new MS-based protocol.</title>
        <authorList>
            <person name="Gallien S."/>
            <person name="Perrodou E."/>
            <person name="Carapito C."/>
            <person name="Deshayes C."/>
            <person name="Reyrat J.M."/>
            <person name="Van Dorsselaer A."/>
            <person name="Poch O."/>
            <person name="Schaeffer C."/>
            <person name="Lecompte O."/>
        </authorList>
    </citation>
    <scope>NUCLEOTIDE SEQUENCE [LARGE SCALE GENOMIC DNA]</scope>
    <source>
        <strain evidence="3">ATCC 700084 / mc(2)155</strain>
    </source>
</reference>